<dbReference type="EMBL" id="CAKOAT010780709">
    <property type="protein sequence ID" value="CAH8388097.1"/>
    <property type="molecule type" value="Genomic_DNA"/>
</dbReference>
<evidence type="ECO:0000313" key="2">
    <source>
        <dbReference type="EMBL" id="CAH8388097.1"/>
    </source>
</evidence>
<feature type="compositionally biased region" description="Polar residues" evidence="1">
    <location>
        <begin position="294"/>
        <end position="323"/>
    </location>
</feature>
<keyword evidence="3" id="KW-1185">Reference proteome</keyword>
<sequence length="512" mass="58574">MQHNSFYMGYNHLNRDIGTDARTGYRLYPVQDIDSVLTNGYGSNVNVDDEDRLSALYGDLYLRQLKETLKHTMLIHESVFESQIQELHRLYQRQKELMMEMEGTRNTTHWLSSSVSMYQTRSLPYEENIPKQVESLENVKKSEKMVLDLDLPVLECHDGDEETILMNGEVHEVANKLQFDLNEPAEIEEQYQFLSPVASKDSDKKNEGEDSVKGSCWMYEVQGYRIDLNMCPLSSEDEVNVVKKLGAEKRQECVSEQSRVLVQALPCLNSTLLLNKPHDDSYKPKKKKLKLGPTNKSFKASSESQTNQVTTDKRSSSSVRNQTKVVAKKKKKKNRRICLVKEGNYQEIPAAEAMVDMSRKSGREASDFITSLSKNLLLLAEVSSLAVGGYELDYSEDTTDMTLEDHKRSLRSSTAYNKTAVSSIVLKKQKRSNVRGKRKNDQHTFSECEANEDVQVKIDDVSDLEGDCEFTKTKRRSSPLKRIEGFTWGAKSKRRRGCRIPVADFQHMIINQ</sequence>
<evidence type="ECO:0000313" key="3">
    <source>
        <dbReference type="Proteomes" id="UP001642260"/>
    </source>
</evidence>
<protein>
    <submittedName>
        <fullName evidence="2">Uncharacterized protein</fullName>
    </submittedName>
</protein>
<comment type="caution">
    <text evidence="2">The sequence shown here is derived from an EMBL/GenBank/DDBJ whole genome shotgun (WGS) entry which is preliminary data.</text>
</comment>
<feature type="region of interest" description="Disordered" evidence="1">
    <location>
        <begin position="276"/>
        <end position="327"/>
    </location>
</feature>
<dbReference type="PANTHER" id="PTHR33167">
    <property type="entry name" value="TRANSCRIPTION FACTOR, PUTATIVE (DUF863)-RELATED"/>
    <property type="match status" value="1"/>
</dbReference>
<proteinExistence type="predicted"/>
<gene>
    <name evidence="2" type="ORF">ERUC_LOCUS40580</name>
</gene>
<dbReference type="PANTHER" id="PTHR33167:SF18">
    <property type="entry name" value="GB|AAF67766.1"/>
    <property type="match status" value="1"/>
</dbReference>
<dbReference type="AlphaFoldDB" id="A0ABC8LXQ2"/>
<organism evidence="2 3">
    <name type="scientific">Eruca vesicaria subsp. sativa</name>
    <name type="common">Garden rocket</name>
    <name type="synonym">Eruca sativa</name>
    <dbReference type="NCBI Taxonomy" id="29727"/>
    <lineage>
        <taxon>Eukaryota</taxon>
        <taxon>Viridiplantae</taxon>
        <taxon>Streptophyta</taxon>
        <taxon>Embryophyta</taxon>
        <taxon>Tracheophyta</taxon>
        <taxon>Spermatophyta</taxon>
        <taxon>Magnoliopsida</taxon>
        <taxon>eudicotyledons</taxon>
        <taxon>Gunneridae</taxon>
        <taxon>Pentapetalae</taxon>
        <taxon>rosids</taxon>
        <taxon>malvids</taxon>
        <taxon>Brassicales</taxon>
        <taxon>Brassicaceae</taxon>
        <taxon>Brassiceae</taxon>
        <taxon>Eruca</taxon>
    </lineage>
</organism>
<accession>A0ABC8LXQ2</accession>
<dbReference type="Proteomes" id="UP001642260">
    <property type="component" value="Unassembled WGS sequence"/>
</dbReference>
<evidence type="ECO:0000256" key="1">
    <source>
        <dbReference type="SAM" id="MobiDB-lite"/>
    </source>
</evidence>
<name>A0ABC8LXQ2_ERUVS</name>
<reference evidence="2 3" key="1">
    <citation type="submission" date="2022-03" db="EMBL/GenBank/DDBJ databases">
        <authorList>
            <person name="Macdonald S."/>
            <person name="Ahmed S."/>
            <person name="Newling K."/>
        </authorList>
    </citation>
    <scope>NUCLEOTIDE SEQUENCE [LARGE SCALE GENOMIC DNA]</scope>
</reference>